<dbReference type="InterPro" id="IPR027417">
    <property type="entry name" value="P-loop_NTPase"/>
</dbReference>
<dbReference type="EMBL" id="GCES01004038">
    <property type="protein sequence ID" value="JAR82285.1"/>
    <property type="molecule type" value="Transcribed_RNA"/>
</dbReference>
<evidence type="ECO:0000259" key="4">
    <source>
        <dbReference type="PROSITE" id="PS51720"/>
    </source>
</evidence>
<dbReference type="AlphaFoldDB" id="A0A147AVU1"/>
<dbReference type="SUPFAM" id="SSF52540">
    <property type="entry name" value="P-loop containing nucleoside triphosphate hydrolases"/>
    <property type="match status" value="1"/>
</dbReference>
<feature type="domain" description="AIG1-type G" evidence="4">
    <location>
        <begin position="12"/>
        <end position="208"/>
    </location>
</feature>
<protein>
    <submittedName>
        <fullName evidence="5 6">GTPase IMAP family member 7</fullName>
    </submittedName>
</protein>
<dbReference type="OrthoDB" id="8949392at2759"/>
<evidence type="ECO:0000313" key="6">
    <source>
        <dbReference type="Ensembl" id="ENSFHEP00000034296.1"/>
    </source>
</evidence>
<dbReference type="Proteomes" id="UP000265000">
    <property type="component" value="Unplaced"/>
</dbReference>
<evidence type="ECO:0000313" key="5">
    <source>
        <dbReference type="EMBL" id="JAR82285.1"/>
    </source>
</evidence>
<dbReference type="PROSITE" id="PS51720">
    <property type="entry name" value="G_AIG1"/>
    <property type="match status" value="1"/>
</dbReference>
<evidence type="ECO:0000313" key="7">
    <source>
        <dbReference type="Proteomes" id="UP000265000"/>
    </source>
</evidence>
<comment type="similarity">
    <text evidence="1">Belongs to the TRAFAC class TrmE-Era-EngA-EngB-Septin-like GTPase superfamily. AIG1/Toc34/Toc159-like paraseptin GTPase family. IAN subfamily.</text>
</comment>
<dbReference type="STRING" id="8078.ENSFHEP00000034296"/>
<reference evidence="6" key="2">
    <citation type="submission" date="2025-05" db="UniProtKB">
        <authorList>
            <consortium name="Ensembl"/>
        </authorList>
    </citation>
    <scope>IDENTIFICATION</scope>
</reference>
<keyword evidence="7" id="KW-1185">Reference proteome</keyword>
<keyword evidence="3" id="KW-0342">GTP-binding</keyword>
<evidence type="ECO:0000256" key="1">
    <source>
        <dbReference type="ARBA" id="ARBA00008535"/>
    </source>
</evidence>
<dbReference type="InterPro" id="IPR006703">
    <property type="entry name" value="G_AIG1"/>
</dbReference>
<sequence length="218" mass="24456">MSSAEAETRTEDLELRVLLIGSAAADKTLVMDRIQKCSESESSEASAKRLKPQAPKVRLEGRDLVLFDTPGLCSSAMTDDDVIKEIKTCVSRSARHVFLFVLQIDRFTAAKRRMVETVKSSFGEEVTKSMVLVFQGSVPEHERRPIEEAIAEVKALREFDEQCGQRHVVFYTGEEDASEVRKLKLHIDGIVKESEGKCYTHEMMLLAESAEQTTTDLL</sequence>
<dbReference type="InterPro" id="IPR045058">
    <property type="entry name" value="GIMA/IAN/Toc"/>
</dbReference>
<dbReference type="Ensembl" id="ENSFHET00000029391.1">
    <property type="protein sequence ID" value="ENSFHEP00000034296.1"/>
    <property type="gene ID" value="ENSFHEG00000021922.1"/>
</dbReference>
<keyword evidence="2" id="KW-0547">Nucleotide-binding</keyword>
<proteinExistence type="inferred from homology"/>
<organism evidence="5">
    <name type="scientific">Fundulus heteroclitus</name>
    <name type="common">Killifish</name>
    <name type="synonym">Mummichog</name>
    <dbReference type="NCBI Taxonomy" id="8078"/>
    <lineage>
        <taxon>Eukaryota</taxon>
        <taxon>Metazoa</taxon>
        <taxon>Chordata</taxon>
        <taxon>Craniata</taxon>
        <taxon>Vertebrata</taxon>
        <taxon>Euteleostomi</taxon>
        <taxon>Actinopterygii</taxon>
        <taxon>Neopterygii</taxon>
        <taxon>Teleostei</taxon>
        <taxon>Neoteleostei</taxon>
        <taxon>Acanthomorphata</taxon>
        <taxon>Ovalentaria</taxon>
        <taxon>Atherinomorphae</taxon>
        <taxon>Cyprinodontiformes</taxon>
        <taxon>Fundulidae</taxon>
        <taxon>Fundulus</taxon>
    </lineage>
</organism>
<dbReference type="Pfam" id="PF04548">
    <property type="entry name" value="AIG1"/>
    <property type="match status" value="1"/>
</dbReference>
<name>A0A147AVU1_FUNHE</name>
<dbReference type="PANTHER" id="PTHR10903:SF188">
    <property type="entry name" value="GTPASE IMAP FAMILY MEMBER 2-LIKE-RELATED"/>
    <property type="match status" value="1"/>
</dbReference>
<evidence type="ECO:0000256" key="3">
    <source>
        <dbReference type="ARBA" id="ARBA00023134"/>
    </source>
</evidence>
<dbReference type="Gene3D" id="3.40.50.300">
    <property type="entry name" value="P-loop containing nucleotide triphosphate hydrolases"/>
    <property type="match status" value="1"/>
</dbReference>
<dbReference type="PANTHER" id="PTHR10903">
    <property type="entry name" value="GTPASE, IMAP FAMILY MEMBER-RELATED"/>
    <property type="match status" value="1"/>
</dbReference>
<dbReference type="GeneTree" id="ENSGT00940000178934"/>
<reference evidence="5" key="1">
    <citation type="submission" date="2015-01" db="EMBL/GenBank/DDBJ databases">
        <title>EvidentialGene: Evidence-directed Construction of Complete mRNA Transcriptomes without Genomes.</title>
        <authorList>
            <person name="Gilbert D.G."/>
        </authorList>
    </citation>
    <scope>NUCLEOTIDE SEQUENCE</scope>
</reference>
<dbReference type="GeneID" id="105917967"/>
<accession>A0A147AVU1</accession>
<dbReference type="GO" id="GO:0005525">
    <property type="term" value="F:GTP binding"/>
    <property type="evidence" value="ECO:0007669"/>
    <property type="project" value="UniProtKB-KW"/>
</dbReference>
<evidence type="ECO:0000256" key="2">
    <source>
        <dbReference type="ARBA" id="ARBA00022741"/>
    </source>
</evidence>